<protein>
    <submittedName>
        <fullName evidence="1">Uncharacterized protein</fullName>
    </submittedName>
</protein>
<evidence type="ECO:0000313" key="1">
    <source>
        <dbReference type="EMBL" id="QHT14577.1"/>
    </source>
</evidence>
<dbReference type="InterPro" id="IPR011735">
    <property type="entry name" value="WlaTC/HtrL_glycosyltransf"/>
</dbReference>
<dbReference type="EMBL" id="MN739586">
    <property type="protein sequence ID" value="QHT14577.1"/>
    <property type="molecule type" value="Genomic_DNA"/>
</dbReference>
<reference evidence="1" key="1">
    <citation type="journal article" date="2020" name="Nature">
        <title>Giant virus diversity and host interactions through global metagenomics.</title>
        <authorList>
            <person name="Schulz F."/>
            <person name="Roux S."/>
            <person name="Paez-Espino D."/>
            <person name="Jungbluth S."/>
            <person name="Walsh D.A."/>
            <person name="Denef V.J."/>
            <person name="McMahon K.D."/>
            <person name="Konstantinidis K.T."/>
            <person name="Eloe-Fadrosh E.A."/>
            <person name="Kyrpides N.C."/>
            <person name="Woyke T."/>
        </authorList>
    </citation>
    <scope>NUCLEOTIDE SEQUENCE</scope>
    <source>
        <strain evidence="1">GVMAG-M-3300023174-141</strain>
    </source>
</reference>
<dbReference type="InterPro" id="IPR011990">
    <property type="entry name" value="TPR-like_helical_dom_sf"/>
</dbReference>
<dbReference type="Pfam" id="PF09612">
    <property type="entry name" value="HtrL_YibB"/>
    <property type="match status" value="1"/>
</dbReference>
<dbReference type="AlphaFoldDB" id="A0A6C0DDI9"/>
<organism evidence="1">
    <name type="scientific">viral metagenome</name>
    <dbReference type="NCBI Taxonomy" id="1070528"/>
    <lineage>
        <taxon>unclassified sequences</taxon>
        <taxon>metagenomes</taxon>
        <taxon>organismal metagenomes</taxon>
    </lineage>
</organism>
<proteinExistence type="predicted"/>
<accession>A0A6C0DDI9</accession>
<sequence length="361" mass="43065">MASVPDCTLVTACYVFTSYHAKSRNVEDTLKTMEALLSVPCYLVIYCNQELESALLERRSRFAHLTKIIVQPFESLWCHSLLDTVKKNRETFWPTRDERTCAETHLITCNKADFVLQTIHSNPFQTRRFGWIDANLGQNGSKISRSYTNNLLLRILDQVDDRFHLQLLNVVDKKYKRFENKREYYLLYRWVACGCLFTTSSEIGIRILSRIKELIVSTTDLGYGHGEEMFYLEILDEFYDDIHRSYGDYQDILHNFIEPTSSFVYIYWNLVMRYYDMGYHKECIDVCKVLLKQFDRFAVELNYDLYVRLYSVYYLSMCKIDQKEAERVGDELRQHIRTNPYIAEQFHNLRYLCRMDHFLLN</sequence>
<dbReference type="SUPFAM" id="SSF48452">
    <property type="entry name" value="TPR-like"/>
    <property type="match status" value="1"/>
</dbReference>
<name>A0A6C0DDI9_9ZZZZ</name>